<gene>
    <name evidence="8" type="ORF">NN4_05540</name>
</gene>
<dbReference type="EMBL" id="BJXA01000002">
    <property type="protein sequence ID" value="GEM36035.1"/>
    <property type="molecule type" value="Genomic_DNA"/>
</dbReference>
<protein>
    <recommendedName>
        <fullName evidence="7">ABC transporter domain-containing protein</fullName>
    </recommendedName>
</protein>
<dbReference type="GO" id="GO:0005524">
    <property type="term" value="F:ATP binding"/>
    <property type="evidence" value="ECO:0007669"/>
    <property type="project" value="UniProtKB-KW"/>
</dbReference>
<dbReference type="AlphaFoldDB" id="A0A511M5Z9"/>
<sequence length="234" mass="24119">MIGRVTWVGVDVVADNLAARGSSGCAFENVDLEVAAGRLAVIVGSAGSGRTSLLWALSGRMRLVTGRLVVGGHRYDEDPGATQDAVAIARLDPGCVLDPWLRVEEVIAERTLIGGPRFTESALATTFAAMGAAAPAGQRLVGELAPGEALVLAVALAAAQQPGAVVVDDVGAGCTSSETRWVWECLRALTFHGCTVIAAATAPPPFDDITVLTLTPPHPTDARAADRSDLQENA</sequence>
<dbReference type="InterPro" id="IPR027417">
    <property type="entry name" value="P-loop_NTPase"/>
</dbReference>
<keyword evidence="3" id="KW-0813">Transport</keyword>
<keyword evidence="5" id="KW-0067">ATP-binding</keyword>
<dbReference type="PANTHER" id="PTHR42711">
    <property type="entry name" value="ABC TRANSPORTER ATP-BINDING PROTEIN"/>
    <property type="match status" value="1"/>
</dbReference>
<feature type="domain" description="ABC transporter" evidence="7">
    <location>
        <begin position="28"/>
        <end position="169"/>
    </location>
</feature>
<evidence type="ECO:0000256" key="2">
    <source>
        <dbReference type="ARBA" id="ARBA00005417"/>
    </source>
</evidence>
<dbReference type="SUPFAM" id="SSF52540">
    <property type="entry name" value="P-loop containing nucleoside triphosphate hydrolases"/>
    <property type="match status" value="1"/>
</dbReference>
<dbReference type="GO" id="GO:0046677">
    <property type="term" value="P:response to antibiotic"/>
    <property type="evidence" value="ECO:0007669"/>
    <property type="project" value="UniProtKB-KW"/>
</dbReference>
<dbReference type="OrthoDB" id="4927383at2"/>
<dbReference type="Proteomes" id="UP000321424">
    <property type="component" value="Unassembled WGS sequence"/>
</dbReference>
<comment type="subcellular location">
    <subcellularLocation>
        <location evidence="1">Cell membrane</location>
        <topology evidence="1">Peripheral membrane protein</topology>
    </subcellularLocation>
</comment>
<evidence type="ECO:0000313" key="9">
    <source>
        <dbReference type="Proteomes" id="UP000321424"/>
    </source>
</evidence>
<dbReference type="GO" id="GO:0016887">
    <property type="term" value="F:ATP hydrolysis activity"/>
    <property type="evidence" value="ECO:0007669"/>
    <property type="project" value="InterPro"/>
</dbReference>
<evidence type="ECO:0000256" key="5">
    <source>
        <dbReference type="ARBA" id="ARBA00022840"/>
    </source>
</evidence>
<keyword evidence="4" id="KW-0547">Nucleotide-binding</keyword>
<dbReference type="InterPro" id="IPR003439">
    <property type="entry name" value="ABC_transporter-like_ATP-bd"/>
</dbReference>
<dbReference type="PANTHER" id="PTHR42711:SF5">
    <property type="entry name" value="ABC TRANSPORTER ATP-BINDING PROTEIN NATA"/>
    <property type="match status" value="1"/>
</dbReference>
<evidence type="ECO:0000256" key="3">
    <source>
        <dbReference type="ARBA" id="ARBA00022448"/>
    </source>
</evidence>
<evidence type="ECO:0000259" key="7">
    <source>
        <dbReference type="Pfam" id="PF00005"/>
    </source>
</evidence>
<evidence type="ECO:0000313" key="8">
    <source>
        <dbReference type="EMBL" id="GEM36035.1"/>
    </source>
</evidence>
<evidence type="ECO:0000256" key="6">
    <source>
        <dbReference type="ARBA" id="ARBA00023251"/>
    </source>
</evidence>
<comment type="similarity">
    <text evidence="2">Belongs to the ABC transporter superfamily.</text>
</comment>
<organism evidence="8 9">
    <name type="scientific">Nocardia ninae NBRC 108245</name>
    <dbReference type="NCBI Taxonomy" id="1210091"/>
    <lineage>
        <taxon>Bacteria</taxon>
        <taxon>Bacillati</taxon>
        <taxon>Actinomycetota</taxon>
        <taxon>Actinomycetes</taxon>
        <taxon>Mycobacteriales</taxon>
        <taxon>Nocardiaceae</taxon>
        <taxon>Nocardia</taxon>
    </lineage>
</organism>
<comment type="caution">
    <text evidence="8">The sequence shown here is derived from an EMBL/GenBank/DDBJ whole genome shotgun (WGS) entry which is preliminary data.</text>
</comment>
<name>A0A511M5Z9_9NOCA</name>
<evidence type="ECO:0000256" key="4">
    <source>
        <dbReference type="ARBA" id="ARBA00022741"/>
    </source>
</evidence>
<keyword evidence="6" id="KW-0046">Antibiotic resistance</keyword>
<dbReference type="InterPro" id="IPR050763">
    <property type="entry name" value="ABC_transporter_ATP-binding"/>
</dbReference>
<accession>A0A511M5Z9</accession>
<dbReference type="Pfam" id="PF00005">
    <property type="entry name" value="ABC_tran"/>
    <property type="match status" value="1"/>
</dbReference>
<dbReference type="Gene3D" id="3.40.50.300">
    <property type="entry name" value="P-loop containing nucleotide triphosphate hydrolases"/>
    <property type="match status" value="1"/>
</dbReference>
<proteinExistence type="inferred from homology"/>
<reference evidence="8 9" key="1">
    <citation type="submission" date="2019-07" db="EMBL/GenBank/DDBJ databases">
        <title>Whole genome shotgun sequence of Nocardia ninae NBRC 108245.</title>
        <authorList>
            <person name="Hosoyama A."/>
            <person name="Uohara A."/>
            <person name="Ohji S."/>
            <person name="Ichikawa N."/>
        </authorList>
    </citation>
    <scope>NUCLEOTIDE SEQUENCE [LARGE SCALE GENOMIC DNA]</scope>
    <source>
        <strain evidence="8 9">NBRC 108245</strain>
    </source>
</reference>
<keyword evidence="9" id="KW-1185">Reference proteome</keyword>
<dbReference type="GO" id="GO:0005886">
    <property type="term" value="C:plasma membrane"/>
    <property type="evidence" value="ECO:0007669"/>
    <property type="project" value="UniProtKB-SubCell"/>
</dbReference>
<evidence type="ECO:0000256" key="1">
    <source>
        <dbReference type="ARBA" id="ARBA00004202"/>
    </source>
</evidence>